<keyword evidence="5" id="KW-0206">Cytoskeleton</keyword>
<evidence type="ECO:0000313" key="8">
    <source>
        <dbReference type="EMBL" id="KAK5870754.1"/>
    </source>
</evidence>
<accession>A0AAN7Y1W1</accession>
<evidence type="ECO:0000256" key="6">
    <source>
        <dbReference type="SAM" id="MobiDB-lite"/>
    </source>
</evidence>
<feature type="domain" description="Cytoskeleton-associated protein 2 C-terminal" evidence="7">
    <location>
        <begin position="410"/>
        <end position="507"/>
    </location>
</feature>
<dbReference type="Proteomes" id="UP001346869">
    <property type="component" value="Unassembled WGS sequence"/>
</dbReference>
<evidence type="ECO:0000256" key="5">
    <source>
        <dbReference type="ARBA" id="ARBA00023212"/>
    </source>
</evidence>
<keyword evidence="3" id="KW-0963">Cytoplasm</keyword>
<comment type="subcellular location">
    <subcellularLocation>
        <location evidence="1">Cytoplasm</location>
        <location evidence="1">Cytoskeleton</location>
    </subcellularLocation>
</comment>
<evidence type="ECO:0000256" key="3">
    <source>
        <dbReference type="ARBA" id="ARBA00022490"/>
    </source>
</evidence>
<dbReference type="GO" id="GO:0005829">
    <property type="term" value="C:cytosol"/>
    <property type="evidence" value="ECO:0007669"/>
    <property type="project" value="TreeGrafter"/>
</dbReference>
<dbReference type="EMBL" id="JAUZQC010000005">
    <property type="protein sequence ID" value="KAK5870754.1"/>
    <property type="molecule type" value="Genomic_DNA"/>
</dbReference>
<evidence type="ECO:0000256" key="1">
    <source>
        <dbReference type="ARBA" id="ARBA00004245"/>
    </source>
</evidence>
<gene>
    <name evidence="8" type="ORF">PBY51_003675</name>
</gene>
<dbReference type="PANTHER" id="PTHR47078:SF1">
    <property type="entry name" value="CYTOSKELETON-ASSOCIATED PROTEIN 2-LIKE"/>
    <property type="match status" value="1"/>
</dbReference>
<sequence>MEKGETVSITSRKELREQKLMEYLARKGKLKPPNPKPYLRDDQQVKNPGTSTQVVNGKENKAPADRLKYESTKIQTTQSTKYPAKGAFSIANRVNVKGKILTVQQNTNRPSVISGVAQAKPKPNHVLTTTYNAVSSNLIAASHLKKQPNTGNPSSTRSSVRTVGIKPNRKFGCSSNANWSCQMDANSMRMSIGHIEKTKTGLIPAVIQPRNSHNTTRTSSTRVKIASVPNNVRSGALASVSQRSVLTQRRTLPTTALNNTERSRAGIGVQNQYMSKPLLVKPPSYTTRLSSGLKSVSTSSTYAAIRPVERLGMSKTNKSSGQPTATSTEQTAEGRGRRNGQPFKIAPPTVGGVTRAAVAELAGKSKTCKKTDDKKGHMSANAPPPQAGLKRTSVPVMSQTLPRTGRTVSHTSQATHPKTPTVAVRVIPQTEGRKLTAAQEERMKKLQEWREAKGISYKRPPMPVKPTVKLAVAVPKPFWGPMVEEDEAHSLISAVDRSLDDCITLLGKVKTCVHRSTGQNLRGDHLALEGTLRRRTDWQELEGPLRRRTDWQELEGPLKRRTHWQELEGPLRWRGEWQELEGPLKRRTDWQELEGPLKRRTHWQELEGPLKRRGDHLALEEL</sequence>
<feature type="compositionally biased region" description="Polar residues" evidence="6">
    <location>
        <begin position="45"/>
        <end position="55"/>
    </location>
</feature>
<feature type="compositionally biased region" description="Polar residues" evidence="6">
    <location>
        <begin position="314"/>
        <end position="331"/>
    </location>
</feature>
<evidence type="ECO:0000256" key="2">
    <source>
        <dbReference type="ARBA" id="ARBA00009468"/>
    </source>
</evidence>
<organism evidence="8 9">
    <name type="scientific">Eleginops maclovinus</name>
    <name type="common">Patagonian blennie</name>
    <name type="synonym">Eleginus maclovinus</name>
    <dbReference type="NCBI Taxonomy" id="56733"/>
    <lineage>
        <taxon>Eukaryota</taxon>
        <taxon>Metazoa</taxon>
        <taxon>Chordata</taxon>
        <taxon>Craniata</taxon>
        <taxon>Vertebrata</taxon>
        <taxon>Euteleostomi</taxon>
        <taxon>Actinopterygii</taxon>
        <taxon>Neopterygii</taxon>
        <taxon>Teleostei</taxon>
        <taxon>Neoteleostei</taxon>
        <taxon>Acanthomorphata</taxon>
        <taxon>Eupercaria</taxon>
        <taxon>Perciformes</taxon>
        <taxon>Notothenioidei</taxon>
        <taxon>Eleginopidae</taxon>
        <taxon>Eleginops</taxon>
    </lineage>
</organism>
<keyword evidence="4" id="KW-0597">Phosphoprotein</keyword>
<dbReference type="AlphaFoldDB" id="A0AAN7Y1W1"/>
<dbReference type="PANTHER" id="PTHR47078">
    <property type="entry name" value="CYTOSKELETON-ASSOCIATED PROTEIN 2-LIKE"/>
    <property type="match status" value="1"/>
</dbReference>
<proteinExistence type="inferred from homology"/>
<protein>
    <recommendedName>
        <fullName evidence="7">Cytoskeleton-associated protein 2 C-terminal domain-containing protein</fullName>
    </recommendedName>
</protein>
<reference evidence="8 9" key="2">
    <citation type="journal article" date="2023" name="Mol. Biol. Evol.">
        <title>Genomics of Secondarily Temperate Adaptation in the Only Non-Antarctic Icefish.</title>
        <authorList>
            <person name="Rivera-Colon A.G."/>
            <person name="Rayamajhi N."/>
            <person name="Minhas B.F."/>
            <person name="Madrigal G."/>
            <person name="Bilyk K.T."/>
            <person name="Yoon V."/>
            <person name="Hune M."/>
            <person name="Gregory S."/>
            <person name="Cheng C.H.C."/>
            <person name="Catchen J.M."/>
        </authorList>
    </citation>
    <scope>NUCLEOTIDE SEQUENCE [LARGE SCALE GENOMIC DNA]</scope>
    <source>
        <strain evidence="8">JMC-PN-2008</strain>
    </source>
</reference>
<comment type="caution">
    <text evidence="8">The sequence shown here is derived from an EMBL/GenBank/DDBJ whole genome shotgun (WGS) entry which is preliminary data.</text>
</comment>
<evidence type="ECO:0000313" key="9">
    <source>
        <dbReference type="Proteomes" id="UP001346869"/>
    </source>
</evidence>
<dbReference type="GO" id="GO:0072686">
    <property type="term" value="C:mitotic spindle"/>
    <property type="evidence" value="ECO:0007669"/>
    <property type="project" value="TreeGrafter"/>
</dbReference>
<comment type="similarity">
    <text evidence="2">Belongs to the CKAP2 family.</text>
</comment>
<name>A0AAN7Y1W1_ELEMC</name>
<dbReference type="GO" id="GO:0005813">
    <property type="term" value="C:centrosome"/>
    <property type="evidence" value="ECO:0007669"/>
    <property type="project" value="TreeGrafter"/>
</dbReference>
<dbReference type="InterPro" id="IPR052855">
    <property type="entry name" value="CKAP2-like"/>
</dbReference>
<dbReference type="Pfam" id="PF15297">
    <property type="entry name" value="CKAP2_C"/>
    <property type="match status" value="1"/>
</dbReference>
<reference evidence="8 9" key="1">
    <citation type="journal article" date="2023" name="Genes (Basel)">
        <title>Chromosome-Level Genome Assembly and Circadian Gene Repertoire of the Patagonia Blennie Eleginops maclovinus-The Closest Ancestral Proxy of Antarctic Cryonotothenioids.</title>
        <authorList>
            <person name="Cheng C.C."/>
            <person name="Rivera-Colon A.G."/>
            <person name="Minhas B.F."/>
            <person name="Wilson L."/>
            <person name="Rayamajhi N."/>
            <person name="Vargas-Chacoff L."/>
            <person name="Catchen J.M."/>
        </authorList>
    </citation>
    <scope>NUCLEOTIDE SEQUENCE [LARGE SCALE GENOMIC DNA]</scope>
    <source>
        <strain evidence="8">JMC-PN-2008</strain>
    </source>
</reference>
<keyword evidence="9" id="KW-1185">Reference proteome</keyword>
<feature type="region of interest" description="Disordered" evidence="6">
    <location>
        <begin position="25"/>
        <end position="58"/>
    </location>
</feature>
<evidence type="ECO:0000256" key="4">
    <source>
        <dbReference type="ARBA" id="ARBA00022553"/>
    </source>
</evidence>
<feature type="region of interest" description="Disordered" evidence="6">
    <location>
        <begin position="366"/>
        <end position="392"/>
    </location>
</feature>
<feature type="region of interest" description="Disordered" evidence="6">
    <location>
        <begin position="309"/>
        <end position="349"/>
    </location>
</feature>
<dbReference type="InterPro" id="IPR029197">
    <property type="entry name" value="CKAP2_C"/>
</dbReference>
<evidence type="ECO:0000259" key="7">
    <source>
        <dbReference type="Pfam" id="PF15297"/>
    </source>
</evidence>